<reference evidence="1 2" key="1">
    <citation type="journal article" date="2013" name="Nat. Genet.">
        <title>The genome of the hydatid tapeworm Echinococcus granulosus.</title>
        <authorList>
            <person name="Zheng H."/>
            <person name="Zhang W."/>
            <person name="Zhang L."/>
            <person name="Zhang Z."/>
            <person name="Li J."/>
            <person name="Lu G."/>
            <person name="Zhu Y."/>
            <person name="Wang Y."/>
            <person name="Huang Y."/>
            <person name="Liu J."/>
            <person name="Kang H."/>
            <person name="Chen J."/>
            <person name="Wang L."/>
            <person name="Chen A."/>
            <person name="Yu S."/>
            <person name="Gao Z."/>
            <person name="Jin L."/>
            <person name="Gu W."/>
            <person name="Wang Z."/>
            <person name="Zhao L."/>
            <person name="Shi B."/>
            <person name="Wen H."/>
            <person name="Lin R."/>
            <person name="Jones M.K."/>
            <person name="Brejova B."/>
            <person name="Vinar T."/>
            <person name="Zhao G."/>
            <person name="McManus D.P."/>
            <person name="Chen Z."/>
            <person name="Zhou Y."/>
            <person name="Wang S."/>
        </authorList>
    </citation>
    <scope>NUCLEOTIDE SEQUENCE [LARGE SCALE GENOMIC DNA]</scope>
</reference>
<protein>
    <submittedName>
        <fullName evidence="1">Uncharacterized protein</fullName>
    </submittedName>
</protein>
<evidence type="ECO:0000313" key="2">
    <source>
        <dbReference type="Proteomes" id="UP000019149"/>
    </source>
</evidence>
<accession>W6UAK9</accession>
<dbReference type="CTD" id="36343297"/>
<dbReference type="RefSeq" id="XP_024348767.1">
    <property type="nucleotide sequence ID" value="XM_024496831.1"/>
</dbReference>
<dbReference type="Proteomes" id="UP000019149">
    <property type="component" value="Unassembled WGS sequence"/>
</dbReference>
<gene>
    <name evidence="1" type="ORF">EGR_07582</name>
</gene>
<comment type="caution">
    <text evidence="1">The sequence shown here is derived from an EMBL/GenBank/DDBJ whole genome shotgun (WGS) entry which is preliminary data.</text>
</comment>
<sequence length="201" mass="22156">MRKGLQTEPMGTDGGCLPYRLADLVHRHCLATCHILFGSNHDSAHSMCVIPDWTKAFAVSHLLPRCHYCRTQATHKVDKIVEDFCSTVNNQNKCRRGWNLFMKCLTKQIFCDQRQKKRILSTNGSNNISRENEKLPEREGRQEGLAEIKGTCHDLLFSALVAAASPLATCADTVANQGAGGGGLVSTACRVFASRDMCKSS</sequence>
<dbReference type="KEGG" id="egl:EGR_07582"/>
<dbReference type="AlphaFoldDB" id="W6UAK9"/>
<dbReference type="GeneID" id="36343297"/>
<keyword evidence="2" id="KW-1185">Reference proteome</keyword>
<dbReference type="EMBL" id="APAU02000081">
    <property type="protein sequence ID" value="EUB57571.1"/>
    <property type="molecule type" value="Genomic_DNA"/>
</dbReference>
<organism evidence="1 2">
    <name type="scientific">Echinococcus granulosus</name>
    <name type="common">Hydatid tapeworm</name>
    <dbReference type="NCBI Taxonomy" id="6210"/>
    <lineage>
        <taxon>Eukaryota</taxon>
        <taxon>Metazoa</taxon>
        <taxon>Spiralia</taxon>
        <taxon>Lophotrochozoa</taxon>
        <taxon>Platyhelminthes</taxon>
        <taxon>Cestoda</taxon>
        <taxon>Eucestoda</taxon>
        <taxon>Cyclophyllidea</taxon>
        <taxon>Taeniidae</taxon>
        <taxon>Echinococcus</taxon>
        <taxon>Echinococcus granulosus group</taxon>
    </lineage>
</organism>
<proteinExistence type="predicted"/>
<name>W6UAK9_ECHGR</name>
<evidence type="ECO:0000313" key="1">
    <source>
        <dbReference type="EMBL" id="EUB57571.1"/>
    </source>
</evidence>